<evidence type="ECO:0000256" key="1">
    <source>
        <dbReference type="ARBA" id="ARBA00022723"/>
    </source>
</evidence>
<reference evidence="8 9" key="1">
    <citation type="submission" date="2017-06" db="EMBL/GenBank/DDBJ databases">
        <title>Comparative genomic analysis of Ambrosia Fusariam Clade fungi.</title>
        <authorList>
            <person name="Stajich J.E."/>
            <person name="Carrillo J."/>
            <person name="Kijimoto T."/>
            <person name="Eskalen A."/>
            <person name="O'Donnell K."/>
            <person name="Kasson M."/>
        </authorList>
    </citation>
    <scope>NUCLEOTIDE SEQUENCE [LARGE SCALE GENOMIC DNA]</scope>
    <source>
        <strain evidence="8 9">NRRL62579</strain>
    </source>
</reference>
<comment type="caution">
    <text evidence="8">The sequence shown here is derived from an EMBL/GenBank/DDBJ whole genome shotgun (WGS) entry which is preliminary data.</text>
</comment>
<keyword evidence="2 4" id="KW-0863">Zinc-finger</keyword>
<organism evidence="8 9">
    <name type="scientific">Fusarium oligoseptatum</name>
    <dbReference type="NCBI Taxonomy" id="2604345"/>
    <lineage>
        <taxon>Eukaryota</taxon>
        <taxon>Fungi</taxon>
        <taxon>Dikarya</taxon>
        <taxon>Ascomycota</taxon>
        <taxon>Pezizomycotina</taxon>
        <taxon>Sordariomycetes</taxon>
        <taxon>Hypocreomycetidae</taxon>
        <taxon>Hypocreales</taxon>
        <taxon>Nectriaceae</taxon>
        <taxon>Fusarium</taxon>
        <taxon>Fusarium solani species complex</taxon>
    </lineage>
</organism>
<dbReference type="STRING" id="1325735.A0A428U0Z9"/>
<dbReference type="GO" id="GO:0061630">
    <property type="term" value="F:ubiquitin protein ligase activity"/>
    <property type="evidence" value="ECO:0007669"/>
    <property type="project" value="InterPro"/>
</dbReference>
<feature type="compositionally biased region" description="Polar residues" evidence="6">
    <location>
        <begin position="213"/>
        <end position="229"/>
    </location>
</feature>
<dbReference type="Proteomes" id="UP000287144">
    <property type="component" value="Unassembled WGS sequence"/>
</dbReference>
<accession>A0A428U0Z9</accession>
<evidence type="ECO:0000256" key="5">
    <source>
        <dbReference type="SAM" id="Coils"/>
    </source>
</evidence>
<evidence type="ECO:0000313" key="9">
    <source>
        <dbReference type="Proteomes" id="UP000287144"/>
    </source>
</evidence>
<name>A0A428U0Z9_9HYPO</name>
<sequence>MEQVLTCNNLCCRQELRENALVTSCSHIFCMECAERLGMAAQETERRNTCPACHSQLNSPEDAVIINFNPSDEYKTTLMSGLRPSIIMDCAGRALSFWAYQTAQDIYYQQHRYRTLADKFSALNIQFEKTQKLTGMAAEQDALQRKNDEIGQALKEKSRKVLQLQELYDKVKRKAELGQIQKAASDAVEITLEASQLNQGLEGDDPTQRVPENDNTPAFSQRRINGSGMNTVKLNPQHHRLRVLAVEEWEEHLSLGT</sequence>
<dbReference type="PROSITE" id="PS00518">
    <property type="entry name" value="ZF_RING_1"/>
    <property type="match status" value="1"/>
</dbReference>
<dbReference type="GO" id="GO:0007131">
    <property type="term" value="P:reciprocal meiotic recombination"/>
    <property type="evidence" value="ECO:0007669"/>
    <property type="project" value="InterPro"/>
</dbReference>
<proteinExistence type="predicted"/>
<feature type="region of interest" description="Disordered" evidence="6">
    <location>
        <begin position="198"/>
        <end position="229"/>
    </location>
</feature>
<evidence type="ECO:0000256" key="3">
    <source>
        <dbReference type="ARBA" id="ARBA00022833"/>
    </source>
</evidence>
<evidence type="ECO:0000256" key="2">
    <source>
        <dbReference type="ARBA" id="ARBA00022771"/>
    </source>
</evidence>
<keyword evidence="1" id="KW-0479">Metal-binding</keyword>
<dbReference type="InterPro" id="IPR042448">
    <property type="entry name" value="CCNB1IP1"/>
</dbReference>
<keyword evidence="9" id="KW-1185">Reference proteome</keyword>
<dbReference type="PROSITE" id="PS50089">
    <property type="entry name" value="ZF_RING_2"/>
    <property type="match status" value="1"/>
</dbReference>
<evidence type="ECO:0000259" key="7">
    <source>
        <dbReference type="PROSITE" id="PS50089"/>
    </source>
</evidence>
<evidence type="ECO:0000256" key="6">
    <source>
        <dbReference type="SAM" id="MobiDB-lite"/>
    </source>
</evidence>
<dbReference type="SUPFAM" id="SSF57850">
    <property type="entry name" value="RING/U-box"/>
    <property type="match status" value="1"/>
</dbReference>
<evidence type="ECO:0000256" key="4">
    <source>
        <dbReference type="PROSITE-ProRule" id="PRU00175"/>
    </source>
</evidence>
<feature type="domain" description="RING-type" evidence="7">
    <location>
        <begin position="12"/>
        <end position="54"/>
    </location>
</feature>
<dbReference type="Gene3D" id="3.30.40.10">
    <property type="entry name" value="Zinc/RING finger domain, C3HC4 (zinc finger)"/>
    <property type="match status" value="1"/>
</dbReference>
<dbReference type="GO" id="GO:0000795">
    <property type="term" value="C:synaptonemal complex"/>
    <property type="evidence" value="ECO:0007669"/>
    <property type="project" value="InterPro"/>
</dbReference>
<dbReference type="PANTHER" id="PTHR14305:SF0">
    <property type="entry name" value="E3 UBIQUITIN-PROTEIN LIGASE CCNB1IP1"/>
    <property type="match status" value="1"/>
</dbReference>
<protein>
    <recommendedName>
        <fullName evidence="7">RING-type domain-containing protein</fullName>
    </recommendedName>
</protein>
<keyword evidence="5" id="KW-0175">Coiled coil</keyword>
<dbReference type="InterPro" id="IPR017907">
    <property type="entry name" value="Znf_RING_CS"/>
</dbReference>
<dbReference type="InterPro" id="IPR001841">
    <property type="entry name" value="Znf_RING"/>
</dbReference>
<dbReference type="EMBL" id="NKCK01000037">
    <property type="protein sequence ID" value="RSM07961.1"/>
    <property type="molecule type" value="Genomic_DNA"/>
</dbReference>
<dbReference type="AlphaFoldDB" id="A0A428U0Z9"/>
<feature type="coiled-coil region" evidence="5">
    <location>
        <begin position="136"/>
        <end position="174"/>
    </location>
</feature>
<dbReference type="InterPro" id="IPR027370">
    <property type="entry name" value="Znf-RING_euk"/>
</dbReference>
<dbReference type="PANTHER" id="PTHR14305">
    <property type="entry name" value="E3 UBIQUITIN-PROTEIN LIGASE CCNB1IP1"/>
    <property type="match status" value="1"/>
</dbReference>
<dbReference type="InterPro" id="IPR013083">
    <property type="entry name" value="Znf_RING/FYVE/PHD"/>
</dbReference>
<dbReference type="GO" id="GO:0008270">
    <property type="term" value="F:zinc ion binding"/>
    <property type="evidence" value="ECO:0007669"/>
    <property type="project" value="UniProtKB-KW"/>
</dbReference>
<keyword evidence="3" id="KW-0862">Zinc</keyword>
<evidence type="ECO:0000313" key="8">
    <source>
        <dbReference type="EMBL" id="RSM07961.1"/>
    </source>
</evidence>
<gene>
    <name evidence="8" type="ORF">CEP52_004932</name>
</gene>
<dbReference type="Pfam" id="PF13445">
    <property type="entry name" value="zf-RING_UBOX"/>
    <property type="match status" value="1"/>
</dbReference>